<evidence type="ECO:0000313" key="1">
    <source>
        <dbReference type="EMBL" id="PRJ26075.1"/>
    </source>
</evidence>
<gene>
    <name evidence="1" type="ORF">BV056_01673</name>
</gene>
<name>A0AB37B8F7_HAEIF</name>
<dbReference type="Pfam" id="PF05069">
    <property type="entry name" value="Phage_tail_S"/>
    <property type="match status" value="1"/>
</dbReference>
<dbReference type="EMBL" id="NEBD01000011">
    <property type="protein sequence ID" value="PRJ26075.1"/>
    <property type="molecule type" value="Genomic_DNA"/>
</dbReference>
<dbReference type="InterPro" id="IPR006522">
    <property type="entry name" value="Phage_virion_morphogenesis"/>
</dbReference>
<comment type="caution">
    <text evidence="1">The sequence shown here is derived from an EMBL/GenBank/DDBJ whole genome shotgun (WGS) entry which is preliminary data.</text>
</comment>
<dbReference type="AlphaFoldDB" id="A0AB37B8F7"/>
<dbReference type="NCBIfam" id="TIGR01635">
    <property type="entry name" value="tail_comp_S"/>
    <property type="match status" value="1"/>
</dbReference>
<sequence>MSDGIEQVKLAFTDLLKNISKPRRRLLYQQIGRELARNQRRRIKAQQNPDGTLFEPRKLRKQFGKKKGRIKRQLMFRKLVTPAHMKLRYQEKGISLGFYGGDAAIAAVHQYGLSASPSKNKDFKVQYAQRELLGFTEEDIEMIERFVLRAIAGKEF</sequence>
<protein>
    <submittedName>
        <fullName evidence="1">Phage virion morphogenesis family protein</fullName>
    </submittedName>
</protein>
<reference evidence="1" key="1">
    <citation type="submission" date="2017-04" db="EMBL/GenBank/DDBJ databases">
        <title>Haemophilus influenzae in COPD genome sequencing project.</title>
        <authorList>
            <person name="Murphy T.F."/>
            <person name="Kong Y."/>
            <person name="Nadendla S."/>
            <person name="Tettelin H."/>
            <person name="Pettigrew M."/>
        </authorList>
    </citation>
    <scope>NUCLEOTIDE SEQUENCE [LARGE SCALE GENOMIC DNA]</scope>
    <source>
        <strain evidence="1">39P1H1</strain>
    </source>
</reference>
<proteinExistence type="predicted"/>
<organism evidence="1">
    <name type="scientific">Haemophilus influenzae</name>
    <dbReference type="NCBI Taxonomy" id="727"/>
    <lineage>
        <taxon>Bacteria</taxon>
        <taxon>Pseudomonadati</taxon>
        <taxon>Pseudomonadota</taxon>
        <taxon>Gammaproteobacteria</taxon>
        <taxon>Pasteurellales</taxon>
        <taxon>Pasteurellaceae</taxon>
        <taxon>Haemophilus</taxon>
    </lineage>
</organism>
<accession>A0AB37B8F7</accession>
<dbReference type="RefSeq" id="WP_105875359.1">
    <property type="nucleotide sequence ID" value="NZ_AP018771.1"/>
</dbReference>